<keyword evidence="1" id="KW-0998">Cell outer membrane</keyword>
<dbReference type="SUPFAM" id="SSF49464">
    <property type="entry name" value="Carboxypeptidase regulatory domain-like"/>
    <property type="match status" value="1"/>
</dbReference>
<evidence type="ECO:0000256" key="1">
    <source>
        <dbReference type="PROSITE-ProRule" id="PRU01360"/>
    </source>
</evidence>
<accession>A0ABT1MFS3</accession>
<dbReference type="NCBIfam" id="TIGR04057">
    <property type="entry name" value="SusC_RagA_signa"/>
    <property type="match status" value="1"/>
</dbReference>
<dbReference type="InterPro" id="IPR037066">
    <property type="entry name" value="Plug_dom_sf"/>
</dbReference>
<dbReference type="RefSeq" id="WP_255026319.1">
    <property type="nucleotide sequence ID" value="NZ_JANDHW010000004.1"/>
</dbReference>
<keyword evidence="1" id="KW-0472">Membrane</keyword>
<dbReference type="InterPro" id="IPR023996">
    <property type="entry name" value="TonB-dep_OMP_SusC/RagA"/>
</dbReference>
<dbReference type="Pfam" id="PF07715">
    <property type="entry name" value="Plug"/>
    <property type="match status" value="1"/>
</dbReference>
<protein>
    <submittedName>
        <fullName evidence="3">TonB-dependent receptor</fullName>
    </submittedName>
</protein>
<feature type="domain" description="TonB-dependent receptor plug" evidence="2">
    <location>
        <begin position="131"/>
        <end position="230"/>
    </location>
</feature>
<dbReference type="SUPFAM" id="SSF56935">
    <property type="entry name" value="Porins"/>
    <property type="match status" value="1"/>
</dbReference>
<name>A0ABT1MFS3_9BACT</name>
<dbReference type="Pfam" id="PF13715">
    <property type="entry name" value="CarbopepD_reg_2"/>
    <property type="match status" value="1"/>
</dbReference>
<comment type="similarity">
    <text evidence="1">Belongs to the TonB-dependent receptor family.</text>
</comment>
<keyword evidence="1" id="KW-1134">Transmembrane beta strand</keyword>
<comment type="subcellular location">
    <subcellularLocation>
        <location evidence="1">Cell outer membrane</location>
        <topology evidence="1">Multi-pass membrane protein</topology>
    </subcellularLocation>
</comment>
<proteinExistence type="inferred from homology"/>
<organism evidence="3 4">
    <name type="scientific">Coprobacter tertius</name>
    <dbReference type="NCBI Taxonomy" id="2944915"/>
    <lineage>
        <taxon>Bacteria</taxon>
        <taxon>Pseudomonadati</taxon>
        <taxon>Bacteroidota</taxon>
        <taxon>Bacteroidia</taxon>
        <taxon>Bacteroidales</taxon>
        <taxon>Barnesiellaceae</taxon>
        <taxon>Coprobacter</taxon>
    </lineage>
</organism>
<evidence type="ECO:0000313" key="4">
    <source>
        <dbReference type="Proteomes" id="UP001205603"/>
    </source>
</evidence>
<keyword evidence="4" id="KW-1185">Reference proteome</keyword>
<dbReference type="InterPro" id="IPR039426">
    <property type="entry name" value="TonB-dep_rcpt-like"/>
</dbReference>
<reference evidence="3 4" key="1">
    <citation type="submission" date="2022-07" db="EMBL/GenBank/DDBJ databases">
        <title>Fecal culturing of patients with breast cancer.</title>
        <authorList>
            <person name="Teng N.M.Y."/>
            <person name="Kiu R."/>
            <person name="Evans R."/>
            <person name="Baker D.J."/>
            <person name="Zenner C."/>
            <person name="Robinson S.D."/>
            <person name="Hall L.J."/>
        </authorList>
    </citation>
    <scope>NUCLEOTIDE SEQUENCE [LARGE SCALE GENOMIC DNA]</scope>
    <source>
        <strain evidence="3 4">LH1063</strain>
    </source>
</reference>
<dbReference type="Proteomes" id="UP001205603">
    <property type="component" value="Unassembled WGS sequence"/>
</dbReference>
<dbReference type="EMBL" id="JANDHW010000004">
    <property type="protein sequence ID" value="MCP9611492.1"/>
    <property type="molecule type" value="Genomic_DNA"/>
</dbReference>
<evidence type="ECO:0000259" key="2">
    <source>
        <dbReference type="Pfam" id="PF07715"/>
    </source>
</evidence>
<sequence length="1062" mass="118778">MISKNKIRSLRQICLVIIILWLLPVAAFSANIRLSGRVTDEKGEIMIGVNIKEKGTNNNTVTSVDGTYNIVLESDRPVLVVTYLGYKTQEIQVGPKQQILDIVLEENISELNEVVVVGYGEQRKIAAVGAQSQLKVKDLKTPAGNLASSLAGRLSGVVVIQKSGEPGHDDSDIWIRGISTFTNQNQSPLILVDGVERSFSNIDPEDIESFTVLKDASATAVYGVRGANGVIIIKTKPGKPGKPSFSIDYYEGFTRFFKTVSLANGIDYMEAANEAYANSSPGGDAVKYTPEFITATKKANGFIPNDDPSRYNSYLYPSVDWMKEVFNDWGHNRRANINVRGGVPNASYYASLSYYNETGLTKTDALANYNADMSFTRYNYTTNINLKATDKTAVDIGVYGYFSEGNYPYVGTTEAFVQAMDVTPVDFPVLYPDGSVPGISTNYGMRNPYGEITQRGYKNEYRNQVNSNLRVTQDFDYWKWSKGLKAYAMIAFDVNNNQNIYNQKEANTYYLSSDVGRDPATGLWLNPYDESGNLKLVRTWEANPPTLSYSRALFGNRSFYFETALNYDRVFAKNHRVGALFLFNLKTYRDANAGDFIAAIPYKNRGISGRVTYAFLDRYFLEFNAGYNASENFSPKNRYGFFPAFGAGWAVSEEPFWKVIKPYVSFLKVRYTNGLVGSDVAGNRRFGYLTIVKSGQTGYAFGNEKKVMEGIAITDYGTDIRWSVSRKQDLGIDLKFLNDQLSFIFDFYKEHRTGIFLERAAVPGFVGLSSMPWANLGVVDNKGVEISMDYTQRLAKNVAITARANLSLNEDKIIEDDQPTQPYPWMEKRGRNVLARYGYVAEGLFTSEEEIKQHARQFGESEPGETSRIGDIKYADLNNDGAIDQNDVTKIGRGRVPNLVYGFGVDIQIGNFAIGALFQGTHGADVLLSGKSIQPFIGDGGIGNLYSNITDRWSADDPTNQNVFYPRLAWGGGDAHNVNNFKPSTWWVKDISYLRFKQLSISYNLPRKWMEKIMIKNARIYVMGSNLFTFSPFKLWDPELNTSNGGAYPNISSYSIGLNFNF</sequence>
<evidence type="ECO:0000313" key="3">
    <source>
        <dbReference type="EMBL" id="MCP9611492.1"/>
    </source>
</evidence>
<dbReference type="Gene3D" id="2.60.40.1120">
    <property type="entry name" value="Carboxypeptidase-like, regulatory domain"/>
    <property type="match status" value="1"/>
</dbReference>
<dbReference type="NCBIfam" id="TIGR04056">
    <property type="entry name" value="OMP_RagA_SusC"/>
    <property type="match status" value="1"/>
</dbReference>
<dbReference type="InterPro" id="IPR023997">
    <property type="entry name" value="TonB-dep_OMP_SusC/RagA_CS"/>
</dbReference>
<comment type="caution">
    <text evidence="3">The sequence shown here is derived from an EMBL/GenBank/DDBJ whole genome shotgun (WGS) entry which is preliminary data.</text>
</comment>
<dbReference type="Gene3D" id="2.170.130.10">
    <property type="entry name" value="TonB-dependent receptor, plug domain"/>
    <property type="match status" value="1"/>
</dbReference>
<keyword evidence="1" id="KW-0813">Transport</keyword>
<keyword evidence="3" id="KW-0675">Receptor</keyword>
<gene>
    <name evidence="3" type="ORF">NMU02_05250</name>
</gene>
<keyword evidence="1" id="KW-0812">Transmembrane</keyword>
<dbReference type="InterPro" id="IPR018247">
    <property type="entry name" value="EF_Hand_1_Ca_BS"/>
</dbReference>
<dbReference type="PROSITE" id="PS52016">
    <property type="entry name" value="TONB_DEPENDENT_REC_3"/>
    <property type="match status" value="1"/>
</dbReference>
<dbReference type="InterPro" id="IPR012910">
    <property type="entry name" value="Plug_dom"/>
</dbReference>
<dbReference type="PROSITE" id="PS00018">
    <property type="entry name" value="EF_HAND_1"/>
    <property type="match status" value="1"/>
</dbReference>
<dbReference type="InterPro" id="IPR008969">
    <property type="entry name" value="CarboxyPept-like_regulatory"/>
</dbReference>